<protein>
    <recommendedName>
        <fullName evidence="3">Bet v I/Major latex protein domain-containing protein</fullName>
    </recommendedName>
</protein>
<accession>A0AAV5IUV5</accession>
<reference evidence="4 5" key="1">
    <citation type="journal article" date="2021" name="Commun. Biol.">
        <title>The genome of Shorea leprosula (Dipterocarpaceae) highlights the ecological relevance of drought in aseasonal tropical rainforests.</title>
        <authorList>
            <person name="Ng K.K.S."/>
            <person name="Kobayashi M.J."/>
            <person name="Fawcett J.A."/>
            <person name="Hatakeyama M."/>
            <person name="Paape T."/>
            <person name="Ng C.H."/>
            <person name="Ang C.C."/>
            <person name="Tnah L.H."/>
            <person name="Lee C.T."/>
            <person name="Nishiyama T."/>
            <person name="Sese J."/>
            <person name="O'Brien M.J."/>
            <person name="Copetti D."/>
            <person name="Mohd Noor M.I."/>
            <person name="Ong R.C."/>
            <person name="Putra M."/>
            <person name="Sireger I.Z."/>
            <person name="Indrioko S."/>
            <person name="Kosugi Y."/>
            <person name="Izuno A."/>
            <person name="Isagi Y."/>
            <person name="Lee S.L."/>
            <person name="Shimizu K.K."/>
        </authorList>
    </citation>
    <scope>NUCLEOTIDE SEQUENCE [LARGE SCALE GENOMIC DNA]</scope>
    <source>
        <strain evidence="4">214</strain>
    </source>
</reference>
<dbReference type="CDD" id="cd07816">
    <property type="entry name" value="Bet_v1-like"/>
    <property type="match status" value="1"/>
</dbReference>
<dbReference type="Proteomes" id="UP001054252">
    <property type="component" value="Unassembled WGS sequence"/>
</dbReference>
<sequence>MHGQVSNELEVDVPASKVWEIYGTTKLPQLTQEALKDFVEKVEIVGDGGVGSTVKIVFVPGVIPGITWYKKKYTKVDNENRVKETEDVEGGYLDLGFTLYRVRFEIIEKDKDSSIIKSTVEYDLKDEAAANASIISIAPYAKLAQAAKEQLIKTKA</sequence>
<organism evidence="4 5">
    <name type="scientific">Rubroshorea leprosula</name>
    <dbReference type="NCBI Taxonomy" id="152421"/>
    <lineage>
        <taxon>Eukaryota</taxon>
        <taxon>Viridiplantae</taxon>
        <taxon>Streptophyta</taxon>
        <taxon>Embryophyta</taxon>
        <taxon>Tracheophyta</taxon>
        <taxon>Spermatophyta</taxon>
        <taxon>Magnoliopsida</taxon>
        <taxon>eudicotyledons</taxon>
        <taxon>Gunneridae</taxon>
        <taxon>Pentapetalae</taxon>
        <taxon>rosids</taxon>
        <taxon>malvids</taxon>
        <taxon>Malvales</taxon>
        <taxon>Dipterocarpaceae</taxon>
        <taxon>Rubroshorea</taxon>
    </lineage>
</organism>
<dbReference type="GO" id="GO:0010427">
    <property type="term" value="F:abscisic acid binding"/>
    <property type="evidence" value="ECO:0007669"/>
    <property type="project" value="TreeGrafter"/>
</dbReference>
<dbReference type="GO" id="GO:0006952">
    <property type="term" value="P:defense response"/>
    <property type="evidence" value="ECO:0007669"/>
    <property type="project" value="InterPro"/>
</dbReference>
<dbReference type="GO" id="GO:0038023">
    <property type="term" value="F:signaling receptor activity"/>
    <property type="evidence" value="ECO:0007669"/>
    <property type="project" value="TreeGrafter"/>
</dbReference>
<dbReference type="PANTHER" id="PTHR31213:SF19">
    <property type="entry name" value="BET V I_MAJOR LATEX PROTEIN DOMAIN-CONTAINING PROTEIN"/>
    <property type="match status" value="1"/>
</dbReference>
<dbReference type="Gene3D" id="3.30.530.20">
    <property type="match status" value="1"/>
</dbReference>
<dbReference type="Pfam" id="PF00407">
    <property type="entry name" value="Bet_v_1"/>
    <property type="match status" value="1"/>
</dbReference>
<dbReference type="GO" id="GO:0009738">
    <property type="term" value="P:abscisic acid-activated signaling pathway"/>
    <property type="evidence" value="ECO:0007669"/>
    <property type="project" value="TreeGrafter"/>
</dbReference>
<proteinExistence type="inferred from homology"/>
<dbReference type="GO" id="GO:0005737">
    <property type="term" value="C:cytoplasm"/>
    <property type="evidence" value="ECO:0007669"/>
    <property type="project" value="TreeGrafter"/>
</dbReference>
<evidence type="ECO:0000256" key="2">
    <source>
        <dbReference type="ARBA" id="ARBA00022589"/>
    </source>
</evidence>
<dbReference type="PANTHER" id="PTHR31213">
    <property type="entry name" value="OS08G0374000 PROTEIN-RELATED"/>
    <property type="match status" value="1"/>
</dbReference>
<dbReference type="GO" id="GO:0004864">
    <property type="term" value="F:protein phosphatase inhibitor activity"/>
    <property type="evidence" value="ECO:0007669"/>
    <property type="project" value="TreeGrafter"/>
</dbReference>
<dbReference type="AlphaFoldDB" id="A0AAV5IUV5"/>
<dbReference type="GO" id="GO:0005634">
    <property type="term" value="C:nucleus"/>
    <property type="evidence" value="ECO:0007669"/>
    <property type="project" value="TreeGrafter"/>
</dbReference>
<comment type="similarity">
    <text evidence="1">Belongs to the BetVI family.</text>
</comment>
<dbReference type="InterPro" id="IPR000916">
    <property type="entry name" value="Bet_v_I/MLP"/>
</dbReference>
<evidence type="ECO:0000313" key="4">
    <source>
        <dbReference type="EMBL" id="GKV05616.1"/>
    </source>
</evidence>
<dbReference type="SUPFAM" id="SSF55961">
    <property type="entry name" value="Bet v1-like"/>
    <property type="match status" value="1"/>
</dbReference>
<keyword evidence="2" id="KW-0017">Alkaloid metabolism</keyword>
<evidence type="ECO:0000256" key="1">
    <source>
        <dbReference type="ARBA" id="ARBA00009744"/>
    </source>
</evidence>
<evidence type="ECO:0000259" key="3">
    <source>
        <dbReference type="Pfam" id="PF00407"/>
    </source>
</evidence>
<name>A0AAV5IUV5_9ROSI</name>
<dbReference type="InterPro" id="IPR023393">
    <property type="entry name" value="START-like_dom_sf"/>
</dbReference>
<dbReference type="GO" id="GO:0009820">
    <property type="term" value="P:alkaloid metabolic process"/>
    <property type="evidence" value="ECO:0007669"/>
    <property type="project" value="UniProtKB-KW"/>
</dbReference>
<feature type="domain" description="Bet v I/Major latex protein" evidence="3">
    <location>
        <begin position="2"/>
        <end position="131"/>
    </location>
</feature>
<gene>
    <name evidence="4" type="ORF">SLEP1_g17603</name>
</gene>
<evidence type="ECO:0000313" key="5">
    <source>
        <dbReference type="Proteomes" id="UP001054252"/>
    </source>
</evidence>
<dbReference type="EMBL" id="BPVZ01000024">
    <property type="protein sequence ID" value="GKV05616.1"/>
    <property type="molecule type" value="Genomic_DNA"/>
</dbReference>
<keyword evidence="5" id="KW-1185">Reference proteome</keyword>
<dbReference type="InterPro" id="IPR050279">
    <property type="entry name" value="Plant_def-hormone_signal"/>
</dbReference>
<comment type="caution">
    <text evidence="4">The sequence shown here is derived from an EMBL/GenBank/DDBJ whole genome shotgun (WGS) entry which is preliminary data.</text>
</comment>